<feature type="region of interest" description="Disordered" evidence="1">
    <location>
        <begin position="22"/>
        <end position="42"/>
    </location>
</feature>
<dbReference type="AlphaFoldDB" id="A0A9N9ANA6"/>
<feature type="compositionally biased region" description="Basic and acidic residues" evidence="1">
    <location>
        <begin position="27"/>
        <end position="42"/>
    </location>
</feature>
<protein>
    <submittedName>
        <fullName evidence="2">678_t:CDS:1</fullName>
    </submittedName>
</protein>
<name>A0A9N9ANA6_9GLOM</name>
<reference evidence="2" key="1">
    <citation type="submission" date="2021-06" db="EMBL/GenBank/DDBJ databases">
        <authorList>
            <person name="Kallberg Y."/>
            <person name="Tangrot J."/>
            <person name="Rosling A."/>
        </authorList>
    </citation>
    <scope>NUCLEOTIDE SEQUENCE</scope>
    <source>
        <strain evidence="2">AZ414A</strain>
    </source>
</reference>
<keyword evidence="3" id="KW-1185">Reference proteome</keyword>
<evidence type="ECO:0000313" key="2">
    <source>
        <dbReference type="EMBL" id="CAG8536880.1"/>
    </source>
</evidence>
<gene>
    <name evidence="2" type="ORF">DEBURN_LOCUS6417</name>
</gene>
<dbReference type="EMBL" id="CAJVPK010000656">
    <property type="protein sequence ID" value="CAG8536880.1"/>
    <property type="molecule type" value="Genomic_DNA"/>
</dbReference>
<proteinExistence type="predicted"/>
<dbReference type="OrthoDB" id="2446798at2759"/>
<evidence type="ECO:0000313" key="3">
    <source>
        <dbReference type="Proteomes" id="UP000789706"/>
    </source>
</evidence>
<sequence length="42" mass="4956">MIRTKQQLNAVKNSANQIDIFQNQFNEDSRKRSLESRDSDDD</sequence>
<dbReference type="Proteomes" id="UP000789706">
    <property type="component" value="Unassembled WGS sequence"/>
</dbReference>
<comment type="caution">
    <text evidence="2">The sequence shown here is derived from an EMBL/GenBank/DDBJ whole genome shotgun (WGS) entry which is preliminary data.</text>
</comment>
<organism evidence="2 3">
    <name type="scientific">Diversispora eburnea</name>
    <dbReference type="NCBI Taxonomy" id="1213867"/>
    <lineage>
        <taxon>Eukaryota</taxon>
        <taxon>Fungi</taxon>
        <taxon>Fungi incertae sedis</taxon>
        <taxon>Mucoromycota</taxon>
        <taxon>Glomeromycotina</taxon>
        <taxon>Glomeromycetes</taxon>
        <taxon>Diversisporales</taxon>
        <taxon>Diversisporaceae</taxon>
        <taxon>Diversispora</taxon>
    </lineage>
</organism>
<accession>A0A9N9ANA6</accession>
<evidence type="ECO:0000256" key="1">
    <source>
        <dbReference type="SAM" id="MobiDB-lite"/>
    </source>
</evidence>